<dbReference type="Pfam" id="PF00480">
    <property type="entry name" value="ROK"/>
    <property type="match status" value="1"/>
</dbReference>
<feature type="region of interest" description="Disordered" evidence="1">
    <location>
        <begin position="326"/>
        <end position="345"/>
    </location>
</feature>
<proteinExistence type="predicted"/>
<organism evidence="2 3">
    <name type="scientific">Dyella psychrodurans</name>
    <dbReference type="NCBI Taxonomy" id="1927960"/>
    <lineage>
        <taxon>Bacteria</taxon>
        <taxon>Pseudomonadati</taxon>
        <taxon>Pseudomonadota</taxon>
        <taxon>Gammaproteobacteria</taxon>
        <taxon>Lysobacterales</taxon>
        <taxon>Rhodanobacteraceae</taxon>
        <taxon>Dyella</taxon>
    </lineage>
</organism>
<dbReference type="InterPro" id="IPR000600">
    <property type="entry name" value="ROK"/>
</dbReference>
<dbReference type="SUPFAM" id="SSF53067">
    <property type="entry name" value="Actin-like ATPase domain"/>
    <property type="match status" value="1"/>
</dbReference>
<dbReference type="InterPro" id="IPR043129">
    <property type="entry name" value="ATPase_NBD"/>
</dbReference>
<comment type="caution">
    <text evidence="2">The sequence shown here is derived from an EMBL/GenBank/DDBJ whole genome shotgun (WGS) entry which is preliminary data.</text>
</comment>
<protein>
    <submittedName>
        <fullName evidence="2">ROK family protein</fullName>
    </submittedName>
</protein>
<dbReference type="Gene3D" id="3.30.420.40">
    <property type="match status" value="2"/>
</dbReference>
<gene>
    <name evidence="2" type="ORF">DWU99_11085</name>
</gene>
<evidence type="ECO:0000313" key="2">
    <source>
        <dbReference type="EMBL" id="RDS84277.1"/>
    </source>
</evidence>
<accession>A0A370X7M3</accession>
<reference evidence="2 3" key="1">
    <citation type="submission" date="2018-07" db="EMBL/GenBank/DDBJ databases">
        <title>Dyella monticola sp. nov. and Dyella psychrodurans sp. nov. isolated from monsoon evergreen broad-leaved forest soil of Dinghu Mountain, China.</title>
        <authorList>
            <person name="Gao Z."/>
            <person name="Qiu L."/>
        </authorList>
    </citation>
    <scope>NUCLEOTIDE SEQUENCE [LARGE SCALE GENOMIC DNA]</scope>
    <source>
        <strain evidence="2 3">4MSK11</strain>
    </source>
</reference>
<dbReference type="AlphaFoldDB" id="A0A370X7M3"/>
<dbReference type="PANTHER" id="PTHR18964">
    <property type="entry name" value="ROK (REPRESSOR, ORF, KINASE) FAMILY"/>
    <property type="match status" value="1"/>
</dbReference>
<evidence type="ECO:0000313" key="3">
    <source>
        <dbReference type="Proteomes" id="UP000255334"/>
    </source>
</evidence>
<dbReference type="CDD" id="cd23763">
    <property type="entry name" value="ASKHA_ATPase_ROK"/>
    <property type="match status" value="1"/>
</dbReference>
<evidence type="ECO:0000256" key="1">
    <source>
        <dbReference type="SAM" id="MobiDB-lite"/>
    </source>
</evidence>
<dbReference type="EMBL" id="QRBF01000003">
    <property type="protein sequence ID" value="RDS84277.1"/>
    <property type="molecule type" value="Genomic_DNA"/>
</dbReference>
<name>A0A370X7M3_9GAMM</name>
<dbReference type="OrthoDB" id="8772678at2"/>
<keyword evidence="3" id="KW-1185">Reference proteome</keyword>
<dbReference type="PANTHER" id="PTHR18964:SF173">
    <property type="entry name" value="GLUCOKINASE"/>
    <property type="match status" value="1"/>
</dbReference>
<sequence>MSKDTPLKSSTSSSNGMLVAIDVGGTKTQAASFDTSTGALQRCRIDTHADGLTGRPALHRIIHEVKVSLRLDPNAPLLGLAAVFPGVVRRHQLLMAPNAPGLEGVSLHEELVAAFGDALIVLDNDVKAGAIAEHVWGALRGTEHALYLNIGTGLAAAAIIHGEVYRGGHGAALEIGYQLTPFLDGIDSARWKGWQDGVAPMEDLFSGAALDDLARRTLGSEHGAKDLFESSEPALQQQLQRRMDALSAQLVNLAIAFDVETIAIGGGVNRQFPMLEANLTRLLQRLVPFPPALVRARFAEDAPLWGAMELARRAAALPPLPDAIFDTSANKSTRDAGPRAATRYR</sequence>
<dbReference type="Proteomes" id="UP000255334">
    <property type="component" value="Unassembled WGS sequence"/>
</dbReference>